<dbReference type="InterPro" id="IPR037524">
    <property type="entry name" value="PA14/GLEYA"/>
</dbReference>
<dbReference type="EMBL" id="JAUOPB010000018">
    <property type="protein sequence ID" value="MDO6424793.1"/>
    <property type="molecule type" value="Genomic_DNA"/>
</dbReference>
<evidence type="ECO:0000256" key="1">
    <source>
        <dbReference type="ARBA" id="ARBA00007806"/>
    </source>
</evidence>
<reference evidence="4" key="1">
    <citation type="submission" date="2023-07" db="EMBL/GenBank/DDBJ databases">
        <title>Genome content predicts the carbon catabolic preferences of heterotrophic bacteria.</title>
        <authorList>
            <person name="Gralka M."/>
        </authorList>
    </citation>
    <scope>NUCLEOTIDE SEQUENCE</scope>
    <source>
        <strain evidence="4">I3M17_2</strain>
    </source>
</reference>
<dbReference type="RefSeq" id="WP_303494002.1">
    <property type="nucleotide sequence ID" value="NZ_JAUOPB010000018.1"/>
</dbReference>
<accession>A0AAW7XDF2</accession>
<dbReference type="Pfam" id="PF21365">
    <property type="entry name" value="Glyco_hydro_31_3rd"/>
    <property type="match status" value="1"/>
</dbReference>
<dbReference type="CDD" id="cd06591">
    <property type="entry name" value="GH31_xylosidase_XylS"/>
    <property type="match status" value="1"/>
</dbReference>
<comment type="similarity">
    <text evidence="1 2">Belongs to the glycosyl hydrolase 31 family.</text>
</comment>
<dbReference type="InterPro" id="IPR017853">
    <property type="entry name" value="GH"/>
</dbReference>
<evidence type="ECO:0000256" key="2">
    <source>
        <dbReference type="RuleBase" id="RU361185"/>
    </source>
</evidence>
<dbReference type="Pfam" id="PF17137">
    <property type="entry name" value="DUF5110"/>
    <property type="match status" value="1"/>
</dbReference>
<dbReference type="PANTHER" id="PTHR43863:SF2">
    <property type="entry name" value="MALTASE-GLUCOAMYLASE"/>
    <property type="match status" value="1"/>
</dbReference>
<dbReference type="InterPro" id="IPR048395">
    <property type="entry name" value="Glyco_hydro_31_C"/>
</dbReference>
<dbReference type="InterPro" id="IPR011013">
    <property type="entry name" value="Gal_mutarotase_sf_dom"/>
</dbReference>
<proteinExistence type="inferred from homology"/>
<dbReference type="Gene3D" id="3.20.20.80">
    <property type="entry name" value="Glycosidases"/>
    <property type="match status" value="1"/>
</dbReference>
<keyword evidence="2" id="KW-0326">Glycosidase</keyword>
<dbReference type="Proteomes" id="UP001169760">
    <property type="component" value="Unassembled WGS sequence"/>
</dbReference>
<evidence type="ECO:0000313" key="4">
    <source>
        <dbReference type="EMBL" id="MDO6424793.1"/>
    </source>
</evidence>
<protein>
    <submittedName>
        <fullName evidence="4">Glycoside hydrolase family 31 protein</fullName>
    </submittedName>
</protein>
<dbReference type="SUPFAM" id="SSF74650">
    <property type="entry name" value="Galactose mutarotase-like"/>
    <property type="match status" value="1"/>
</dbReference>
<keyword evidence="2 4" id="KW-0378">Hydrolase</keyword>
<dbReference type="Gene3D" id="2.60.120.380">
    <property type="match status" value="1"/>
</dbReference>
<dbReference type="Gene3D" id="2.60.40.1760">
    <property type="entry name" value="glycosyl hydrolase (family 31)"/>
    <property type="match status" value="1"/>
</dbReference>
<dbReference type="PANTHER" id="PTHR43863">
    <property type="entry name" value="HYDROLASE, PUTATIVE (AFU_ORTHOLOGUE AFUA_1G03140)-RELATED"/>
    <property type="match status" value="1"/>
</dbReference>
<dbReference type="PROSITE" id="PS51820">
    <property type="entry name" value="PA14"/>
    <property type="match status" value="1"/>
</dbReference>
<gene>
    <name evidence="4" type="ORF">Q4521_20045</name>
</gene>
<dbReference type="Gene3D" id="2.60.40.1180">
    <property type="entry name" value="Golgi alpha-mannosidase II"/>
    <property type="match status" value="2"/>
</dbReference>
<evidence type="ECO:0000313" key="5">
    <source>
        <dbReference type="Proteomes" id="UP001169760"/>
    </source>
</evidence>
<dbReference type="SUPFAM" id="SSF51011">
    <property type="entry name" value="Glycosyl hydrolase domain"/>
    <property type="match status" value="1"/>
</dbReference>
<dbReference type="SUPFAM" id="SSF51445">
    <property type="entry name" value="(Trans)glycosidases"/>
    <property type="match status" value="1"/>
</dbReference>
<organism evidence="4 5">
    <name type="scientific">Saccharophagus degradans</name>
    <dbReference type="NCBI Taxonomy" id="86304"/>
    <lineage>
        <taxon>Bacteria</taxon>
        <taxon>Pseudomonadati</taxon>
        <taxon>Pseudomonadota</taxon>
        <taxon>Gammaproteobacteria</taxon>
        <taxon>Cellvibrionales</taxon>
        <taxon>Cellvibrionaceae</taxon>
        <taxon>Saccharophagus</taxon>
    </lineage>
</organism>
<feature type="domain" description="PA14" evidence="3">
    <location>
        <begin position="242"/>
        <end position="394"/>
    </location>
</feature>
<name>A0AAW7XDF2_9GAMM</name>
<dbReference type="SMART" id="SM00758">
    <property type="entry name" value="PA14"/>
    <property type="match status" value="1"/>
</dbReference>
<dbReference type="InterPro" id="IPR000322">
    <property type="entry name" value="Glyco_hydro_31_TIM"/>
</dbReference>
<dbReference type="CDD" id="cd14752">
    <property type="entry name" value="GH31_N"/>
    <property type="match status" value="1"/>
</dbReference>
<dbReference type="GO" id="GO:0030246">
    <property type="term" value="F:carbohydrate binding"/>
    <property type="evidence" value="ECO:0007669"/>
    <property type="project" value="InterPro"/>
</dbReference>
<dbReference type="AlphaFoldDB" id="A0AAW7XDF2"/>
<dbReference type="GO" id="GO:0005975">
    <property type="term" value="P:carbohydrate metabolic process"/>
    <property type="evidence" value="ECO:0007669"/>
    <property type="project" value="InterPro"/>
</dbReference>
<dbReference type="InterPro" id="IPR013780">
    <property type="entry name" value="Glyco_hydro_b"/>
</dbReference>
<dbReference type="Pfam" id="PF13802">
    <property type="entry name" value="Gal_mutarotas_2"/>
    <property type="match status" value="1"/>
</dbReference>
<dbReference type="Pfam" id="PF01055">
    <property type="entry name" value="Glyco_hydro_31_2nd"/>
    <property type="match status" value="1"/>
</dbReference>
<sequence length="973" mass="110199">MNYYLNKKRLGQLLAGAAIVPVLYACGSQEKNVEPATVNWHKTSDGVVVSLQDSEAKKVRLQVINDRIVRVTATPQQDFNNLPNTLMVVAKPEQTAFEVKQNDASVVLSTADLSAEVSLVTGVVSFKDEHGKVLTTEVDRGNFGAVTRDPGVVDADSFAIRQQFTSDENEGYYGLGQQQDGEVNYAGDNVELTTYNLEISIPYVVSSKDYALLWNNTSISRLGDPNPPEPLKEGFKLFDANGNPGGLTARYFDGDKLLLERVEADLDYQFLAQGSNRTTPMPDETADAKNLRIEWEGSIESDTNGVHELKMYSSGYAKLYLNGELVLDRWRMNWNPWYHNTKLEMQAGKKVTLKLDWQVDGGYMRIKQHKPLPVAEQGRLSIASDTAKAIDYYFVVGDNKDELVSGYRTLTGKAVMLPKWVFGFWQSRERYKTQDEIIDALQEYRDRKIPIDNIVLDWSYWPQDAWGSHDFDEQFFPDPSALVDKVHELNGNIMISVWPKFYPTTDNYKALNAKGCMFNKNIEQKNLDWIGEGYLNGFYDAYNPECREMFWAQIRDKINVHGFDAWWLDAVEPDIHSNLSFEHRKDLMTPNALGTGAEVFNAYALPHAETVYQGERRDDGDKRAFILTRSGFAGIQRTGSAIWSGDVVSRWSDLKEQIAAGVGVGISGMPYWTFDIGGFTPEDRYRYSAKGSVGHFSMMNESEVPEWQEINLRWFQFGTFVPLFRSHGQNPYREIYNIADKGTEVYDSMVWYTKTRYRLMPYIYSLVGDAHHKDGTFMRALVMDFPSDLNVRDINDQYMFGPALLINPVSEFKARSRDVYLPAGADWYDFYTGVKHTGGKTIKADAPLAKMPIFVKAGSIIPTGVEIQHVYDKPDAPYTLNVYTGANGSFEIYEDDGKTYAYEQGAWARIPVSYNDKTGELTIGDRVGSFEGMTKEREFRVRWISAKRDDAANFDTGVAKAVTYTGKAITIKR</sequence>
<dbReference type="SUPFAM" id="SSF56988">
    <property type="entry name" value="Anthrax protective antigen"/>
    <property type="match status" value="1"/>
</dbReference>
<dbReference type="InterPro" id="IPR025887">
    <property type="entry name" value="Glyco_hydro_31_N_dom"/>
</dbReference>
<dbReference type="PROSITE" id="PS51257">
    <property type="entry name" value="PROKAR_LIPOPROTEIN"/>
    <property type="match status" value="1"/>
</dbReference>
<dbReference type="InterPro" id="IPR033403">
    <property type="entry name" value="DUF5110"/>
</dbReference>
<comment type="caution">
    <text evidence="4">The sequence shown here is derived from an EMBL/GenBank/DDBJ whole genome shotgun (WGS) entry which is preliminary data.</text>
</comment>
<dbReference type="InterPro" id="IPR011658">
    <property type="entry name" value="PA14_dom"/>
</dbReference>
<dbReference type="Pfam" id="PF07691">
    <property type="entry name" value="PA14"/>
    <property type="match status" value="1"/>
</dbReference>
<evidence type="ECO:0000259" key="3">
    <source>
        <dbReference type="PROSITE" id="PS51820"/>
    </source>
</evidence>
<dbReference type="InterPro" id="IPR051816">
    <property type="entry name" value="Glycosyl_Hydrolase_31"/>
</dbReference>
<dbReference type="GO" id="GO:0004553">
    <property type="term" value="F:hydrolase activity, hydrolyzing O-glycosyl compounds"/>
    <property type="evidence" value="ECO:0007669"/>
    <property type="project" value="InterPro"/>
</dbReference>